<keyword evidence="1" id="KW-0472">Membrane</keyword>
<organism evidence="2 3">
    <name type="scientific">Basidiobolus ranarum</name>
    <dbReference type="NCBI Taxonomy" id="34480"/>
    <lineage>
        <taxon>Eukaryota</taxon>
        <taxon>Fungi</taxon>
        <taxon>Fungi incertae sedis</taxon>
        <taxon>Zoopagomycota</taxon>
        <taxon>Entomophthoromycotina</taxon>
        <taxon>Basidiobolomycetes</taxon>
        <taxon>Basidiobolales</taxon>
        <taxon>Basidiobolaceae</taxon>
        <taxon>Basidiobolus</taxon>
    </lineage>
</organism>
<proteinExistence type="predicted"/>
<name>A0ABR2WLI8_9FUNG</name>
<accession>A0ABR2WLI8</accession>
<reference evidence="2 3" key="1">
    <citation type="submission" date="2023-04" db="EMBL/GenBank/DDBJ databases">
        <title>Genome of Basidiobolus ranarum AG-B5.</title>
        <authorList>
            <person name="Stajich J.E."/>
            <person name="Carter-House D."/>
            <person name="Gryganskyi A."/>
        </authorList>
    </citation>
    <scope>NUCLEOTIDE SEQUENCE [LARGE SCALE GENOMIC DNA]</scope>
    <source>
        <strain evidence="2 3">AG-B5</strain>
    </source>
</reference>
<keyword evidence="1" id="KW-1133">Transmembrane helix</keyword>
<evidence type="ECO:0008006" key="4">
    <source>
        <dbReference type="Google" id="ProtNLM"/>
    </source>
</evidence>
<evidence type="ECO:0000256" key="1">
    <source>
        <dbReference type="SAM" id="Phobius"/>
    </source>
</evidence>
<protein>
    <recommendedName>
        <fullName evidence="4">SGNH domain-containing protein</fullName>
    </recommendedName>
</protein>
<keyword evidence="1" id="KW-0812">Transmembrane</keyword>
<evidence type="ECO:0000313" key="2">
    <source>
        <dbReference type="EMBL" id="KAK9762403.1"/>
    </source>
</evidence>
<gene>
    <name evidence="2" type="ORF">K7432_011883</name>
</gene>
<evidence type="ECO:0000313" key="3">
    <source>
        <dbReference type="Proteomes" id="UP001479436"/>
    </source>
</evidence>
<keyword evidence="3" id="KW-1185">Reference proteome</keyword>
<feature type="transmembrane region" description="Helical" evidence="1">
    <location>
        <begin position="12"/>
        <end position="34"/>
    </location>
</feature>
<comment type="caution">
    <text evidence="2">The sequence shown here is derived from an EMBL/GenBank/DDBJ whole genome shotgun (WGS) entry which is preliminary data.</text>
</comment>
<dbReference type="EMBL" id="JASJQH010000971">
    <property type="protein sequence ID" value="KAK9762403.1"/>
    <property type="molecule type" value="Genomic_DNA"/>
</dbReference>
<sequence length="460" mass="53038">MPLVKSSNITFGWICQKIGFLIVLGILFSLVTIFSRISPRRTDFDLEYSQHSKSTPEEEELASYMDQYFPPQCPNEDQLFDKYELSRKNFYFDCEILTRPERSHWRVLNCKSTERCGLGHLVIQPYDYSHCQKFQEKQLSQNQTFDTYLKEAIGPDAFLGKFHGGQIYAIDQWIFTDDCAYKLPYQLTTKEDIFLDLIHVGSEYNAITENIHSTKFKPQVILQNHNLHLCEECVSTKYSKQPTPCSVKQELKGTLKKSSTGNIVWKPAGCYFPKIIEDCLKNRRKILFLGDGYVHTLMNEFLDRLTLSKDVEKTTRKLANIEGTFLNFSGQLTSEMQSELAKSDTIVLNLPRIPEKEILDYVESTRQLLQQLRSISNQSLDILLIQNMANAPHSINPYQPHFYQEQLGNDLLSKDQSIRTINVFQESLALSGEEISAEIKSNLLTSIIVDQLMLKLEICS</sequence>
<dbReference type="Proteomes" id="UP001479436">
    <property type="component" value="Unassembled WGS sequence"/>
</dbReference>